<accession>A0A8H8P290</accession>
<dbReference type="KEGG" id="rsx:RhiXN_10214"/>
<dbReference type="RefSeq" id="XP_043184127.1">
    <property type="nucleotide sequence ID" value="XM_043330030.1"/>
</dbReference>
<protein>
    <submittedName>
        <fullName evidence="1">Uncharacterized protein</fullName>
    </submittedName>
</protein>
<proteinExistence type="predicted"/>
<gene>
    <name evidence="1" type="ORF">RhiXN_10214</name>
</gene>
<dbReference type="GeneID" id="67032493"/>
<sequence>MEITQDKVDELKTMIKTWVSPYEEYYYQYSESRLSTCTLTIHTILHVPFYLRQTGPLWASWAFVMERFCGHLLPAVKNRLRPYENLNNYILRRAQMRMVSIIHNLPALCVTPYCKARTKEGFELLSQEVYYPKFKTIVLGTPVTKRVQYTDQLQNRFTKYFGPVYPHLTAAELKAGINKESIVRYGRFRMADDGDCIQTSALISAQDLIFRDNSFVRYSLWPNANAAFQRRDDVPFQEVHYGQIHDIYFVVFEKPYLDGSKSESEEEDGEELDEAEKELKELQKRQKPFLLAFIEPCNTRGLDATNPNTPVVKYKDMLTPHMVHINTIEAVVGRVPQGDSWAIVDRSRKGARTVFVDED</sequence>
<evidence type="ECO:0000313" key="2">
    <source>
        <dbReference type="Proteomes" id="UP000650533"/>
    </source>
</evidence>
<dbReference type="EMBL" id="CP059668">
    <property type="protein sequence ID" value="QRW23890.1"/>
    <property type="molecule type" value="Genomic_DNA"/>
</dbReference>
<dbReference type="AlphaFoldDB" id="A0A8H8P290"/>
<reference evidence="1" key="1">
    <citation type="submission" date="2020-05" db="EMBL/GenBank/DDBJ databases">
        <title>Evolutionary and genomic comparisons of hybrid uninucleate and nonhybrid Rhizoctonia fungi.</title>
        <authorList>
            <person name="Li C."/>
            <person name="Chen X."/>
        </authorList>
    </citation>
    <scope>NUCLEOTIDE SEQUENCE</scope>
    <source>
        <strain evidence="1">AG-1 IA</strain>
    </source>
</reference>
<organism evidence="1 2">
    <name type="scientific">Rhizoctonia solani</name>
    <dbReference type="NCBI Taxonomy" id="456999"/>
    <lineage>
        <taxon>Eukaryota</taxon>
        <taxon>Fungi</taxon>
        <taxon>Dikarya</taxon>
        <taxon>Basidiomycota</taxon>
        <taxon>Agaricomycotina</taxon>
        <taxon>Agaricomycetes</taxon>
        <taxon>Cantharellales</taxon>
        <taxon>Ceratobasidiaceae</taxon>
        <taxon>Rhizoctonia</taxon>
    </lineage>
</organism>
<evidence type="ECO:0000313" key="1">
    <source>
        <dbReference type="EMBL" id="QRW23890.1"/>
    </source>
</evidence>
<name>A0A8H8P290_9AGAM</name>
<dbReference type="Proteomes" id="UP000650533">
    <property type="component" value="Chromosome 11"/>
</dbReference>